<accession>A0A8X6QJR5</accession>
<keyword evidence="2" id="KW-1185">Reference proteome</keyword>
<evidence type="ECO:0000313" key="2">
    <source>
        <dbReference type="Proteomes" id="UP000887013"/>
    </source>
</evidence>
<protein>
    <submittedName>
        <fullName evidence="1">Uncharacterized protein</fullName>
    </submittedName>
</protein>
<comment type="caution">
    <text evidence="1">The sequence shown here is derived from an EMBL/GenBank/DDBJ whole genome shotgun (WGS) entry which is preliminary data.</text>
</comment>
<proteinExistence type="predicted"/>
<dbReference type="Proteomes" id="UP000887013">
    <property type="component" value="Unassembled WGS sequence"/>
</dbReference>
<reference evidence="1" key="1">
    <citation type="submission" date="2020-08" db="EMBL/GenBank/DDBJ databases">
        <title>Multicomponent nature underlies the extraordinary mechanical properties of spider dragline silk.</title>
        <authorList>
            <person name="Kono N."/>
            <person name="Nakamura H."/>
            <person name="Mori M."/>
            <person name="Yoshida Y."/>
            <person name="Ohtoshi R."/>
            <person name="Malay A.D."/>
            <person name="Moran D.A.P."/>
            <person name="Tomita M."/>
            <person name="Numata K."/>
            <person name="Arakawa K."/>
        </authorList>
    </citation>
    <scope>NUCLEOTIDE SEQUENCE</scope>
</reference>
<sequence>MCPEVLNSFSLDDDFCIYIVNSCDKIEIDFCHYKDELIRDDDTLTLSSLKLQCVVDGKDTFSIPLQKESVVINSSVVFSTQQVTNDSFLVVLHKFRMEKDFSRHFLSLVYILNKTQ</sequence>
<dbReference type="AlphaFoldDB" id="A0A8X6QJR5"/>
<name>A0A8X6QJR5_NEPPI</name>
<dbReference type="EMBL" id="BMAW01033187">
    <property type="protein sequence ID" value="GFU29107.1"/>
    <property type="molecule type" value="Genomic_DNA"/>
</dbReference>
<organism evidence="1 2">
    <name type="scientific">Nephila pilipes</name>
    <name type="common">Giant wood spider</name>
    <name type="synonym">Nephila maculata</name>
    <dbReference type="NCBI Taxonomy" id="299642"/>
    <lineage>
        <taxon>Eukaryota</taxon>
        <taxon>Metazoa</taxon>
        <taxon>Ecdysozoa</taxon>
        <taxon>Arthropoda</taxon>
        <taxon>Chelicerata</taxon>
        <taxon>Arachnida</taxon>
        <taxon>Araneae</taxon>
        <taxon>Araneomorphae</taxon>
        <taxon>Entelegynae</taxon>
        <taxon>Araneoidea</taxon>
        <taxon>Nephilidae</taxon>
        <taxon>Nephila</taxon>
    </lineage>
</organism>
<gene>
    <name evidence="1" type="ORF">NPIL_639761</name>
</gene>
<evidence type="ECO:0000313" key="1">
    <source>
        <dbReference type="EMBL" id="GFU29107.1"/>
    </source>
</evidence>